<keyword evidence="2 12" id="KW-0813">Transport</keyword>
<evidence type="ECO:0000256" key="2">
    <source>
        <dbReference type="ARBA" id="ARBA00022448"/>
    </source>
</evidence>
<proteinExistence type="inferred from homology"/>
<accession>A0AAP2DMY0</accession>
<gene>
    <name evidence="14" type="ORF">KK083_16130</name>
</gene>
<name>A0AAP2DMY0_9BACT</name>
<evidence type="ECO:0000256" key="6">
    <source>
        <dbReference type="ARBA" id="ARBA00022729"/>
    </source>
</evidence>
<dbReference type="AlphaFoldDB" id="A0AAP2DMY0"/>
<keyword evidence="10 12" id="KW-0472">Membrane</keyword>
<comment type="subcellular location">
    <subcellularLocation>
        <location evidence="1 12">Cell outer membrane</location>
        <topology evidence="1 12">Multi-pass membrane protein</topology>
    </subcellularLocation>
</comment>
<keyword evidence="6" id="KW-0732">Signal</keyword>
<dbReference type="PANTHER" id="PTHR32552">
    <property type="entry name" value="FERRICHROME IRON RECEPTOR-RELATED"/>
    <property type="match status" value="1"/>
</dbReference>
<evidence type="ECO:0000256" key="10">
    <source>
        <dbReference type="ARBA" id="ARBA00023136"/>
    </source>
</evidence>
<dbReference type="GO" id="GO:0015344">
    <property type="term" value="F:siderophore uptake transmembrane transporter activity"/>
    <property type="evidence" value="ECO:0007669"/>
    <property type="project" value="TreeGrafter"/>
</dbReference>
<reference evidence="14 15" key="1">
    <citation type="submission" date="2021-05" db="EMBL/GenBank/DDBJ databases">
        <title>A Polyphasic approach of four new species of the genus Ohtaekwangia: Ohtaekwangia histidinii sp. nov., Ohtaekwangia cretensis sp. nov., Ohtaekwangia indiensis sp. nov., Ohtaekwangia reichenbachii sp. nov. from diverse environment.</title>
        <authorList>
            <person name="Octaviana S."/>
        </authorList>
    </citation>
    <scope>NUCLEOTIDE SEQUENCE [LARGE SCALE GENOMIC DNA]</scope>
    <source>
        <strain evidence="14 15">PWU4</strain>
    </source>
</reference>
<dbReference type="Gene3D" id="2.40.170.20">
    <property type="entry name" value="TonB-dependent receptor, beta-barrel domain"/>
    <property type="match status" value="1"/>
</dbReference>
<dbReference type="SUPFAM" id="SSF56935">
    <property type="entry name" value="Porins"/>
    <property type="match status" value="1"/>
</dbReference>
<feature type="domain" description="TonB-dependent receptor-like beta-barrel" evidence="13">
    <location>
        <begin position="240"/>
        <end position="523"/>
    </location>
</feature>
<evidence type="ECO:0000256" key="1">
    <source>
        <dbReference type="ARBA" id="ARBA00004571"/>
    </source>
</evidence>
<dbReference type="InterPro" id="IPR000531">
    <property type="entry name" value="Beta-barrel_TonB"/>
</dbReference>
<keyword evidence="5 12" id="KW-0812">Transmembrane</keyword>
<dbReference type="PANTHER" id="PTHR32552:SF68">
    <property type="entry name" value="FERRICHROME OUTER MEMBRANE TRANSPORTER_PHAGE RECEPTOR"/>
    <property type="match status" value="1"/>
</dbReference>
<keyword evidence="14" id="KW-0675">Receptor</keyword>
<evidence type="ECO:0000313" key="14">
    <source>
        <dbReference type="EMBL" id="MBT1698419.1"/>
    </source>
</evidence>
<dbReference type="EMBL" id="JAHESF010000014">
    <property type="protein sequence ID" value="MBT1698419.1"/>
    <property type="molecule type" value="Genomic_DNA"/>
</dbReference>
<evidence type="ECO:0000256" key="3">
    <source>
        <dbReference type="ARBA" id="ARBA00022452"/>
    </source>
</evidence>
<protein>
    <submittedName>
        <fullName evidence="14">TonB-dependent receptor</fullName>
    </submittedName>
</protein>
<evidence type="ECO:0000313" key="15">
    <source>
        <dbReference type="Proteomes" id="UP001319200"/>
    </source>
</evidence>
<keyword evidence="11 12" id="KW-0998">Cell outer membrane</keyword>
<keyword evidence="4" id="KW-0410">Iron transport</keyword>
<keyword evidence="9" id="KW-0798">TonB box</keyword>
<evidence type="ECO:0000256" key="5">
    <source>
        <dbReference type="ARBA" id="ARBA00022692"/>
    </source>
</evidence>
<keyword evidence="3 12" id="KW-1134">Transmembrane beta strand</keyword>
<dbReference type="Pfam" id="PF00593">
    <property type="entry name" value="TonB_dep_Rec_b-barrel"/>
    <property type="match status" value="1"/>
</dbReference>
<dbReference type="Proteomes" id="UP001319200">
    <property type="component" value="Unassembled WGS sequence"/>
</dbReference>
<dbReference type="InterPro" id="IPR039426">
    <property type="entry name" value="TonB-dep_rcpt-like"/>
</dbReference>
<dbReference type="GO" id="GO:0009279">
    <property type="term" value="C:cell outer membrane"/>
    <property type="evidence" value="ECO:0007669"/>
    <property type="project" value="UniProtKB-SubCell"/>
</dbReference>
<dbReference type="InterPro" id="IPR036942">
    <property type="entry name" value="Beta-barrel_TonB_sf"/>
</dbReference>
<evidence type="ECO:0000256" key="9">
    <source>
        <dbReference type="ARBA" id="ARBA00023077"/>
    </source>
</evidence>
<evidence type="ECO:0000256" key="8">
    <source>
        <dbReference type="ARBA" id="ARBA00023065"/>
    </source>
</evidence>
<keyword evidence="7" id="KW-0408">Iron</keyword>
<evidence type="ECO:0000256" key="11">
    <source>
        <dbReference type="ARBA" id="ARBA00023237"/>
    </source>
</evidence>
<keyword evidence="8" id="KW-0406">Ion transport</keyword>
<comment type="similarity">
    <text evidence="12">Belongs to the TonB-dependent receptor family.</text>
</comment>
<evidence type="ECO:0000256" key="12">
    <source>
        <dbReference type="PROSITE-ProRule" id="PRU01360"/>
    </source>
</evidence>
<comment type="caution">
    <text evidence="14">The sequence shown here is derived from an EMBL/GenBank/DDBJ whole genome shotgun (WGS) entry which is preliminary data.</text>
</comment>
<evidence type="ECO:0000259" key="13">
    <source>
        <dbReference type="Pfam" id="PF00593"/>
    </source>
</evidence>
<sequence length="564" mass="63457">PPPFFFPPPRRHPRVPLVGGAGSCLYATGAGGMISRKSGLYVGGFYAKQQNGWMTYSDYDKNSINARWDYALSANTKLTLAGSYNDYYSQTPGSVDSVAFYNRAYVSTSDFTYREVKALRVRLSTEHAWNENNHTTLHLFYRDNSIGQNPAYGIRWTTGQTTATGEINVNDFKSQGFILQHAVTIQPLRTRLMAGVSLDHSPTTYDAYRIDLNAQLRADGKSVEKYSISEERPDIRIADYDADLVNSAVYLQAEIKPLEKLTITLGGRYDNMSFDYTNYLDNTTGKKSYEQFTPKIGATYSVTEDAGLYANYSQGFSPPGLTSIFRKKPSTDPAEFYYNLTPARFTNYEVGGWVSLIKNTLDADVALYHMGGTNELLNIRQPDNSTDYQSAGKTTHKGIEYGLTYRPDAQWMVRFGGTNAVHRFDEFVLSTRSTDQVQNVNGKVMPSAPSWIANSEVVYKPEFIKGFRIGVEWQRMSSWYQNQVNTVKYEDKGVLGMKGISVLNFRTGYKWKGAEVFMNVMNLTDELYAFSATRGNNATDRATYTSAPPRTFVFGIQYNFTGKS</sequence>
<evidence type="ECO:0000256" key="7">
    <source>
        <dbReference type="ARBA" id="ARBA00023004"/>
    </source>
</evidence>
<feature type="non-terminal residue" evidence="14">
    <location>
        <position position="1"/>
    </location>
</feature>
<organism evidence="14 15">
    <name type="scientific">Chryseosolibacter histidini</name>
    <dbReference type="NCBI Taxonomy" id="2782349"/>
    <lineage>
        <taxon>Bacteria</taxon>
        <taxon>Pseudomonadati</taxon>
        <taxon>Bacteroidota</taxon>
        <taxon>Cytophagia</taxon>
        <taxon>Cytophagales</taxon>
        <taxon>Chryseotaleaceae</taxon>
        <taxon>Chryseosolibacter</taxon>
    </lineage>
</organism>
<evidence type="ECO:0000256" key="4">
    <source>
        <dbReference type="ARBA" id="ARBA00022496"/>
    </source>
</evidence>
<dbReference type="PROSITE" id="PS52016">
    <property type="entry name" value="TONB_DEPENDENT_REC_3"/>
    <property type="match status" value="1"/>
</dbReference>
<keyword evidence="15" id="KW-1185">Reference proteome</keyword>